<dbReference type="InterPro" id="IPR015927">
    <property type="entry name" value="Peptidase_S24_S26A/B/C"/>
</dbReference>
<name>A0ABZ3DN54_9BURK</name>
<dbReference type="EMBL" id="CP109822">
    <property type="protein sequence ID" value="XAE50598.1"/>
    <property type="molecule type" value="Genomic_DNA"/>
</dbReference>
<dbReference type="SUPFAM" id="SSF47413">
    <property type="entry name" value="lambda repressor-like DNA-binding domains"/>
    <property type="match status" value="1"/>
</dbReference>
<gene>
    <name evidence="6" type="ORF">OHZ10_29345</name>
</gene>
<dbReference type="Gene3D" id="2.10.109.10">
    <property type="entry name" value="Umud Fragment, subunit A"/>
    <property type="match status" value="1"/>
</dbReference>
<keyword evidence="7" id="KW-1185">Reference proteome</keyword>
<evidence type="ECO:0000256" key="3">
    <source>
        <dbReference type="ARBA" id="ARBA00023163"/>
    </source>
</evidence>
<dbReference type="CDD" id="cd00093">
    <property type="entry name" value="HTH_XRE"/>
    <property type="match status" value="1"/>
</dbReference>
<evidence type="ECO:0000256" key="4">
    <source>
        <dbReference type="SAM" id="MobiDB-lite"/>
    </source>
</evidence>
<dbReference type="CDD" id="cd06529">
    <property type="entry name" value="S24_LexA-like"/>
    <property type="match status" value="1"/>
</dbReference>
<dbReference type="Pfam" id="PF01381">
    <property type="entry name" value="HTH_3"/>
    <property type="match status" value="1"/>
</dbReference>
<dbReference type="SUPFAM" id="SSF51306">
    <property type="entry name" value="LexA/Signal peptidase"/>
    <property type="match status" value="1"/>
</dbReference>
<dbReference type="Gene3D" id="1.10.260.40">
    <property type="entry name" value="lambda repressor-like DNA-binding domains"/>
    <property type="match status" value="1"/>
</dbReference>
<organism evidence="6 7">
    <name type="scientific">Burkholderia arboris</name>
    <dbReference type="NCBI Taxonomy" id="488730"/>
    <lineage>
        <taxon>Bacteria</taxon>
        <taxon>Pseudomonadati</taxon>
        <taxon>Pseudomonadota</taxon>
        <taxon>Betaproteobacteria</taxon>
        <taxon>Burkholderiales</taxon>
        <taxon>Burkholderiaceae</taxon>
        <taxon>Burkholderia</taxon>
        <taxon>Burkholderia cepacia complex</taxon>
    </lineage>
</organism>
<evidence type="ECO:0000256" key="2">
    <source>
        <dbReference type="ARBA" id="ARBA00023125"/>
    </source>
</evidence>
<feature type="region of interest" description="Disordered" evidence="4">
    <location>
        <begin position="95"/>
        <end position="124"/>
    </location>
</feature>
<dbReference type="Pfam" id="PF00717">
    <property type="entry name" value="Peptidase_S24"/>
    <property type="match status" value="1"/>
</dbReference>
<dbReference type="InterPro" id="IPR039418">
    <property type="entry name" value="LexA-like"/>
</dbReference>
<dbReference type="PROSITE" id="PS50943">
    <property type="entry name" value="HTH_CROC1"/>
    <property type="match status" value="1"/>
</dbReference>
<evidence type="ECO:0000259" key="5">
    <source>
        <dbReference type="PROSITE" id="PS50943"/>
    </source>
</evidence>
<keyword evidence="3" id="KW-0804">Transcription</keyword>
<reference evidence="6 7" key="1">
    <citation type="submission" date="2022-10" db="EMBL/GenBank/DDBJ databases">
        <title>Genomic of Burkholderia cepacia PN-1.</title>
        <authorList>
            <person name="Yang Y."/>
            <person name="Guan H."/>
            <person name="Huang J."/>
        </authorList>
    </citation>
    <scope>NUCLEOTIDE SEQUENCE [LARGE SCALE GENOMIC DNA]</scope>
    <source>
        <strain evidence="6 7">PN-1</strain>
    </source>
</reference>
<protein>
    <submittedName>
        <fullName evidence="6">Helix-turn-helix domain-containing protein</fullName>
    </submittedName>
</protein>
<keyword evidence="1" id="KW-0805">Transcription regulation</keyword>
<feature type="domain" description="HTH cro/C1-type" evidence="5">
    <location>
        <begin position="36"/>
        <end position="93"/>
    </location>
</feature>
<evidence type="ECO:0000313" key="6">
    <source>
        <dbReference type="EMBL" id="XAE50598.1"/>
    </source>
</evidence>
<accession>A0ABZ3DN54</accession>
<dbReference type="Proteomes" id="UP001448498">
    <property type="component" value="Chromosome 3"/>
</dbReference>
<evidence type="ECO:0000256" key="1">
    <source>
        <dbReference type="ARBA" id="ARBA00023015"/>
    </source>
</evidence>
<dbReference type="PANTHER" id="PTHR40661:SF3">
    <property type="entry name" value="FELS-1 PROPHAGE TRANSCRIPTIONAL REGULATOR"/>
    <property type="match status" value="1"/>
</dbReference>
<dbReference type="RefSeq" id="WP_342705187.1">
    <property type="nucleotide sequence ID" value="NZ_CP109822.1"/>
</dbReference>
<dbReference type="InterPro" id="IPR001387">
    <property type="entry name" value="Cro/C1-type_HTH"/>
</dbReference>
<sequence>MSTDSMLEKPVIQENPAMTQEKLADTIPRMNIHRRIKERREALGLSMEALAALVGVKAWQTVQQWEKDEGGTAPKRERLKAVADALKTTPEYLLFGTSQGDRHGDTSPSAVDTREPPLPNQPVPLQYSVRASNFRRVVVVGRAQGGLPERIWTDGDYPVGATDEYAEIATSDPHAFLVPVIGTSMVPRFNPGEFAFVEPGTEPELEDDVLVRLATGETMIKKLVSRRGGIQLASYNEPGSMLYKLEEITWMYYIAHPVPARKIKTRM</sequence>
<proteinExistence type="predicted"/>
<dbReference type="SMART" id="SM00530">
    <property type="entry name" value="HTH_XRE"/>
    <property type="match status" value="1"/>
</dbReference>
<evidence type="ECO:0000313" key="7">
    <source>
        <dbReference type="Proteomes" id="UP001448498"/>
    </source>
</evidence>
<dbReference type="PANTHER" id="PTHR40661">
    <property type="match status" value="1"/>
</dbReference>
<dbReference type="InterPro" id="IPR036286">
    <property type="entry name" value="LexA/Signal_pep-like_sf"/>
</dbReference>
<keyword evidence="2" id="KW-0238">DNA-binding</keyword>
<dbReference type="InterPro" id="IPR010982">
    <property type="entry name" value="Lambda_DNA-bd_dom_sf"/>
</dbReference>